<name>A0A1G2H4F2_9BACT</name>
<dbReference type="InterPro" id="IPR013783">
    <property type="entry name" value="Ig-like_fold"/>
</dbReference>
<feature type="region of interest" description="Disordered" evidence="1">
    <location>
        <begin position="101"/>
        <end position="123"/>
    </location>
</feature>
<protein>
    <recommendedName>
        <fullName evidence="4">SH3b domain-containing protein</fullName>
    </recommendedName>
</protein>
<comment type="caution">
    <text evidence="2">The sequence shown here is derived from an EMBL/GenBank/DDBJ whole genome shotgun (WGS) entry which is preliminary data.</text>
</comment>
<dbReference type="EMBL" id="MHNZ01000006">
    <property type="protein sequence ID" value="OGZ56848.1"/>
    <property type="molecule type" value="Genomic_DNA"/>
</dbReference>
<dbReference type="Proteomes" id="UP000177954">
    <property type="component" value="Unassembled WGS sequence"/>
</dbReference>
<evidence type="ECO:0000313" key="2">
    <source>
        <dbReference type="EMBL" id="OGZ56848.1"/>
    </source>
</evidence>
<dbReference type="STRING" id="1802129.A3J04_00055"/>
<dbReference type="Gene3D" id="2.30.30.40">
    <property type="entry name" value="SH3 Domains"/>
    <property type="match status" value="1"/>
</dbReference>
<dbReference type="AlphaFoldDB" id="A0A1G2H4F2"/>
<evidence type="ECO:0000256" key="1">
    <source>
        <dbReference type="SAM" id="MobiDB-lite"/>
    </source>
</evidence>
<reference evidence="2 3" key="1">
    <citation type="journal article" date="2016" name="Nat. Commun.">
        <title>Thousands of microbial genomes shed light on interconnected biogeochemical processes in an aquifer system.</title>
        <authorList>
            <person name="Anantharaman K."/>
            <person name="Brown C.T."/>
            <person name="Hug L.A."/>
            <person name="Sharon I."/>
            <person name="Castelle C.J."/>
            <person name="Probst A.J."/>
            <person name="Thomas B.C."/>
            <person name="Singh A."/>
            <person name="Wilkins M.J."/>
            <person name="Karaoz U."/>
            <person name="Brodie E.L."/>
            <person name="Williams K.H."/>
            <person name="Hubbard S.S."/>
            <person name="Banfield J.F."/>
        </authorList>
    </citation>
    <scope>NUCLEOTIDE SEQUENCE [LARGE SCALE GENOMIC DNA]</scope>
</reference>
<gene>
    <name evidence="2" type="ORF">A3J04_00055</name>
</gene>
<evidence type="ECO:0008006" key="4">
    <source>
        <dbReference type="Google" id="ProtNLM"/>
    </source>
</evidence>
<feature type="compositionally biased region" description="Gly residues" evidence="1">
    <location>
        <begin position="109"/>
        <end position="120"/>
    </location>
</feature>
<proteinExistence type="predicted"/>
<accession>A0A1G2H4F2</accession>
<organism evidence="2 3">
    <name type="scientific">Candidatus Ryanbacteria bacterium RIFCSPLOWO2_02_FULL_47_14</name>
    <dbReference type="NCBI Taxonomy" id="1802129"/>
    <lineage>
        <taxon>Bacteria</taxon>
        <taxon>Candidatus Ryaniibacteriota</taxon>
    </lineage>
</organism>
<dbReference type="Gene3D" id="2.60.40.10">
    <property type="entry name" value="Immunoglobulins"/>
    <property type="match status" value="1"/>
</dbReference>
<feature type="region of interest" description="Disordered" evidence="1">
    <location>
        <begin position="652"/>
        <end position="675"/>
    </location>
</feature>
<evidence type="ECO:0000313" key="3">
    <source>
        <dbReference type="Proteomes" id="UP000177954"/>
    </source>
</evidence>
<sequence>MIAGVNGVSSNEVGFTITEAGGGNVSKTFSSGDSVQITDNGVNVRDNPAGNYKGGVNKNDKGTIVGTSVRKLLNGVTYDWWNVTFSNISGWVAENFLKKATTPSDRDGNGGGGGGGGTGGVQQMQTWQGFSVGDRFAVPYDLGGFHGLAVSVYGCPTYGLGDVPLTDGPCPPIGNQDSTSSYIPQGKILEMQYDTTGPVGVDAVHMWWRVDFDTGPDGWVIAGTTKVRFVKPEDIPQPEPEPAPFTQGQCVKTTITRSSANFFVFSDSSANYNTSFLGSQPAGALGTIQGGPVEHPRTGAITRDGRTYMGPVGYDLYYNVDFKNSPDGWIKGRRQNLDKRTFEQSLVASSECGGGTGGGDTTKPVVSITIPTSQETYTSSVTPLTISGTASDDVGVILVSWANDRGGADLATRSATRWDASVALQTGENKITITATDLAGNQASDILTVTYAPSVVGGKGSMQSCSYGDARADGNNIIFNAYDVKNTAAISFAVYFSGSEAKWYPVNTNGQSTVSAIVPMSDWQNDAQYGVNVWLWPSVAQTQNVICTTFLFKKTGSAIETVQVLNRPTDDPIPTIDNPYNCAGKGNTYTHATGGCWQGDYFGPNCSAIFSPVGSWPPGCPLINPTLIPSAIDVGTKVEVVTDSETNLNVRDSAGGTKIGSQSHGTQGCVAEGPTPSGARNWFRTDFSTGADGWVAGDFLKSIGTCTPNQTQTGAKFQVGDTVAVTEHKIYDTVNMRGPDACGPVLWEPLEDTQGTIDRSGPITCGGGAFNWARWHVNFGGGNSGWVVEWRLKKAVSDQQAVNYCVSPYVASGGWQDIPACPPDVATGFCTRNGPNGGATSYLKFSIPNDIPSSRFVIAGGDGGQTQVAKYNVTLYRGSTQIFTQSAGAGSSAGSIIIRWPSAGFTSTLPKGNYYLVIQNIGQSTNVFRLEVQVPGLISPAEPAECRSVSYCALPYIAPGGWISVTREPTGNNYGVESFGTTVGPRPGETKYYKIPIDRDLESLRVRFNELQEPFGASFKWRFWRGNTQVGSDEISGGTIINLTRGGSDVGANGDPNKGNYYLEIKNAGTSLNQFFLGWTSNPGITTPVELSECNGN</sequence>